<comment type="caution">
    <text evidence="2">The sequence shown here is derived from an EMBL/GenBank/DDBJ whole genome shotgun (WGS) entry which is preliminary data.</text>
</comment>
<gene>
    <name evidence="2" type="ORF">JJQ90_24345</name>
</gene>
<dbReference type="RefSeq" id="WP_216878896.1">
    <property type="nucleotide sequence ID" value="NZ_JAERQM010000010.1"/>
</dbReference>
<protein>
    <submittedName>
        <fullName evidence="2">Uncharacterized protein</fullName>
    </submittedName>
</protein>
<keyword evidence="1" id="KW-1133">Transmembrane helix</keyword>
<organism evidence="2 3">
    <name type="scientific">Falsiroseomonas oleicola</name>
    <dbReference type="NCBI Taxonomy" id="2801474"/>
    <lineage>
        <taxon>Bacteria</taxon>
        <taxon>Pseudomonadati</taxon>
        <taxon>Pseudomonadota</taxon>
        <taxon>Alphaproteobacteria</taxon>
        <taxon>Acetobacterales</taxon>
        <taxon>Roseomonadaceae</taxon>
        <taxon>Falsiroseomonas</taxon>
    </lineage>
</organism>
<evidence type="ECO:0000313" key="3">
    <source>
        <dbReference type="Proteomes" id="UP000689967"/>
    </source>
</evidence>
<name>A0ABS6HDV0_9PROT</name>
<keyword evidence="1" id="KW-0472">Membrane</keyword>
<feature type="transmembrane region" description="Helical" evidence="1">
    <location>
        <begin position="12"/>
        <end position="45"/>
    </location>
</feature>
<dbReference type="Proteomes" id="UP000689967">
    <property type="component" value="Unassembled WGS sequence"/>
</dbReference>
<keyword evidence="1" id="KW-0812">Transmembrane</keyword>
<evidence type="ECO:0000256" key="1">
    <source>
        <dbReference type="SAM" id="Phobius"/>
    </source>
</evidence>
<sequence length="54" mass="5341">MDQQARLRRFGIGMAVTLVGTAAAGFLFGSLAVPLALAVGLGITLLLGGGRGKG</sequence>
<reference evidence="2 3" key="1">
    <citation type="submission" date="2021-01" db="EMBL/GenBank/DDBJ databases">
        <title>Roseomonas sp. nov, a bacterium isolated from an oil production mixture in Yumen Oilfield.</title>
        <authorList>
            <person name="Wu D."/>
        </authorList>
    </citation>
    <scope>NUCLEOTIDE SEQUENCE [LARGE SCALE GENOMIC DNA]</scope>
    <source>
        <strain evidence="2 3">ROY-5-3</strain>
    </source>
</reference>
<evidence type="ECO:0000313" key="2">
    <source>
        <dbReference type="EMBL" id="MBU8546872.1"/>
    </source>
</evidence>
<accession>A0ABS6HDV0</accession>
<proteinExistence type="predicted"/>
<dbReference type="EMBL" id="JAERQM010000010">
    <property type="protein sequence ID" value="MBU8546872.1"/>
    <property type="molecule type" value="Genomic_DNA"/>
</dbReference>
<keyword evidence="3" id="KW-1185">Reference proteome</keyword>